<sequence length="31" mass="3667">MENLKQKPNEEKIISFFMNNSLGKTDAVKRR</sequence>
<gene>
    <name evidence="1" type="ORF">ABID39_001534</name>
</gene>
<keyword evidence="2" id="KW-1185">Reference proteome</keyword>
<accession>A0ABV2FQL4</accession>
<evidence type="ECO:0000313" key="2">
    <source>
        <dbReference type="Proteomes" id="UP001549112"/>
    </source>
</evidence>
<evidence type="ECO:0000313" key="1">
    <source>
        <dbReference type="EMBL" id="MET3560818.1"/>
    </source>
</evidence>
<organism evidence="1 2">
    <name type="scientific">Bartonella japonica</name>
    <dbReference type="NCBI Taxonomy" id="357761"/>
    <lineage>
        <taxon>Bacteria</taxon>
        <taxon>Pseudomonadati</taxon>
        <taxon>Pseudomonadota</taxon>
        <taxon>Alphaproteobacteria</taxon>
        <taxon>Hyphomicrobiales</taxon>
        <taxon>Bartonellaceae</taxon>
        <taxon>Bartonella</taxon>
    </lineage>
</organism>
<dbReference type="EMBL" id="JBEPLT010000028">
    <property type="protein sequence ID" value="MET3560818.1"/>
    <property type="molecule type" value="Genomic_DNA"/>
</dbReference>
<name>A0ABV2FQL4_9HYPH</name>
<protein>
    <submittedName>
        <fullName evidence="1">Uncharacterized protein</fullName>
    </submittedName>
</protein>
<dbReference type="Proteomes" id="UP001549112">
    <property type="component" value="Unassembled WGS sequence"/>
</dbReference>
<proteinExistence type="predicted"/>
<reference evidence="1 2" key="1">
    <citation type="submission" date="2024-06" db="EMBL/GenBank/DDBJ databases">
        <title>Genomic Encyclopedia of Type Strains, Phase IV (KMG-IV): sequencing the most valuable type-strain genomes for metagenomic binning, comparative biology and taxonomic classification.</title>
        <authorList>
            <person name="Goeker M."/>
        </authorList>
    </citation>
    <scope>NUCLEOTIDE SEQUENCE [LARGE SCALE GENOMIC DNA]</scope>
    <source>
        <strain evidence="1 2">DSM 23650</strain>
    </source>
</reference>
<comment type="caution">
    <text evidence="1">The sequence shown here is derived from an EMBL/GenBank/DDBJ whole genome shotgun (WGS) entry which is preliminary data.</text>
</comment>